<dbReference type="InterPro" id="IPR032675">
    <property type="entry name" value="LRR_dom_sf"/>
</dbReference>
<feature type="domain" description="Disease resistance R13L4/SHOC-2-like LRR" evidence="8">
    <location>
        <begin position="570"/>
        <end position="757"/>
    </location>
</feature>
<dbReference type="SUPFAM" id="SSF52540">
    <property type="entry name" value="P-loop containing nucleoside triphosphate hydrolases"/>
    <property type="match status" value="1"/>
</dbReference>
<dbReference type="Gene3D" id="1.10.10.10">
    <property type="entry name" value="Winged helix-like DNA-binding domain superfamily/Winged helix DNA-binding domain"/>
    <property type="match status" value="1"/>
</dbReference>
<dbReference type="FunFam" id="1.10.10.10:FF:000322">
    <property type="entry name" value="Probable disease resistance protein At1g63360"/>
    <property type="match status" value="1"/>
</dbReference>
<evidence type="ECO:0000256" key="3">
    <source>
        <dbReference type="ARBA" id="ARBA00022821"/>
    </source>
</evidence>
<dbReference type="Pfam" id="PF00931">
    <property type="entry name" value="NB-ARC"/>
    <property type="match status" value="1"/>
</dbReference>
<dbReference type="GeneID" id="107426864"/>
<dbReference type="InterPro" id="IPR038005">
    <property type="entry name" value="RX-like_CC"/>
</dbReference>
<keyword evidence="9" id="KW-1185">Reference proteome</keyword>
<evidence type="ECO:0000256" key="2">
    <source>
        <dbReference type="ARBA" id="ARBA00022741"/>
    </source>
</evidence>
<evidence type="ECO:0000313" key="10">
    <source>
        <dbReference type="RefSeq" id="XP_015892642.3"/>
    </source>
</evidence>
<dbReference type="PRINTS" id="PR00364">
    <property type="entry name" value="DISEASERSIST"/>
</dbReference>
<evidence type="ECO:0000259" key="5">
    <source>
        <dbReference type="Pfam" id="PF00931"/>
    </source>
</evidence>
<sequence length="886" mass="102679">MGDSVIVFVLEKLLRLVEEEATVFDGVKDQVTLLQNHLRMINAFLQNSEKERDENDVVKEVFMDQMRDVSREAEDVIDKHISYVKKQSMRKFVGNPLKYRDHVHDVADTITSINKKIQEILKHKETYVTKAALSNPHAGDHHHHHHHHKQYSLDRSKSKIERDDAVGFSHHMKTLIDQLLDQNIPQRDVISIIGTGGLGKTKLARKIYDTVGARSTYFKCCVWVYGCREFKPRDWLLCILNRMELPKGKRKIQDMSLDELKKTLIECLQGKRYFVVMDSMWKTGVWNTIKSAFPKDENGSRVLITCREKVVSIEDSKTPPYFLPFLDDDESWELLCNNVFHGAQCPDDLETIGRQLSQSCKGLPLSIVVLADLLKHVELSHWTWSKYIGNVNSYLTEDKTRCLDVMAESYTHLPGHLKSCFLSLGLFPKDFEISVRQITELWSAEGFIQANDTREVVNVAEDYLMELINRSLIQVASRRTDGGVKTCRVHDMIRELSKFESAREKFLEVHSNNNARPSTSSVSSRARRLSIHGNTSQYISSDANCDESSAHSLLLFGQRNMFETKHWQKIFRSFLYIRILYLWEVHMNSIPKEIDNLIYLKYIRIWSDGLLKITSLPATICNLGYLETIDITGYIKDCLPKGIWRLKRLRHLRVSKRLRLPDPPRRRRGDRHDHTLSNLRILSGLAVDKKTKLLMAKHKFPNVKKLHLVYDIKKNMNQVQMAQLLESLENLKQLKSLKLTGFAEFESRPNLFPSTLDKITFVSSYLELEHFKILAGLSNLRILKMRKTYGSSSILSCSNGDFPNLEFFEMTSLNITSWELEKGAMRNLQRLVIKECYELRNLSNELYSLPKLQVIEVSRMSGYFTRLLMELNTEDAKFKLVIDSNP</sequence>
<dbReference type="GO" id="GO:0043531">
    <property type="term" value="F:ADP binding"/>
    <property type="evidence" value="ECO:0007669"/>
    <property type="project" value="InterPro"/>
</dbReference>
<accession>A0A6P4ACB0</accession>
<evidence type="ECO:0000259" key="6">
    <source>
        <dbReference type="Pfam" id="PF18052"/>
    </source>
</evidence>
<protein>
    <submittedName>
        <fullName evidence="10">Disease resistance protein RPP13</fullName>
    </submittedName>
</protein>
<dbReference type="InterPro" id="IPR058922">
    <property type="entry name" value="WHD_DRP"/>
</dbReference>
<dbReference type="Pfam" id="PF18052">
    <property type="entry name" value="Rx_N"/>
    <property type="match status" value="1"/>
</dbReference>
<dbReference type="GO" id="GO:0098542">
    <property type="term" value="P:defense response to other organism"/>
    <property type="evidence" value="ECO:0007669"/>
    <property type="project" value="TreeGrafter"/>
</dbReference>
<dbReference type="InterPro" id="IPR044974">
    <property type="entry name" value="Disease_R_plants"/>
</dbReference>
<evidence type="ECO:0000313" key="9">
    <source>
        <dbReference type="Proteomes" id="UP001652623"/>
    </source>
</evidence>
<dbReference type="Gene3D" id="3.80.10.10">
    <property type="entry name" value="Ribonuclease Inhibitor"/>
    <property type="match status" value="1"/>
</dbReference>
<dbReference type="AlphaFoldDB" id="A0A6P4ACB0"/>
<dbReference type="Gene3D" id="1.20.5.4130">
    <property type="match status" value="1"/>
</dbReference>
<keyword evidence="2" id="KW-0547">Nucleotide-binding</keyword>
<name>A0A6P4ACB0_ZIZJJ</name>
<dbReference type="CDD" id="cd14798">
    <property type="entry name" value="RX-CC_like"/>
    <property type="match status" value="1"/>
</dbReference>
<proteinExistence type="predicted"/>
<dbReference type="InterPro" id="IPR036388">
    <property type="entry name" value="WH-like_DNA-bd_sf"/>
</dbReference>
<dbReference type="Gene3D" id="3.40.50.300">
    <property type="entry name" value="P-loop containing nucleotide triphosphate hydrolases"/>
    <property type="match status" value="1"/>
</dbReference>
<feature type="domain" description="Disease resistance N-terminal" evidence="6">
    <location>
        <begin position="5"/>
        <end position="89"/>
    </location>
</feature>
<keyword evidence="3" id="KW-0611">Plant defense</keyword>
<gene>
    <name evidence="10" type="primary">LOC107426864</name>
</gene>
<feature type="region of interest" description="Disordered" evidence="4">
    <location>
        <begin position="135"/>
        <end position="156"/>
    </location>
</feature>
<dbReference type="SUPFAM" id="SSF52058">
    <property type="entry name" value="L domain-like"/>
    <property type="match status" value="1"/>
</dbReference>
<dbReference type="KEGG" id="zju:107426864"/>
<evidence type="ECO:0000256" key="4">
    <source>
        <dbReference type="SAM" id="MobiDB-lite"/>
    </source>
</evidence>
<keyword evidence="1" id="KW-0677">Repeat</keyword>
<dbReference type="PANTHER" id="PTHR23155">
    <property type="entry name" value="DISEASE RESISTANCE PROTEIN RP"/>
    <property type="match status" value="1"/>
</dbReference>
<dbReference type="FunFam" id="3.40.50.300:FF:001091">
    <property type="entry name" value="Probable disease resistance protein At1g61300"/>
    <property type="match status" value="1"/>
</dbReference>
<dbReference type="Pfam" id="PF23598">
    <property type="entry name" value="LRR_14"/>
    <property type="match status" value="1"/>
</dbReference>
<dbReference type="InterPro" id="IPR042197">
    <property type="entry name" value="Apaf_helical"/>
</dbReference>
<organism evidence="9 10">
    <name type="scientific">Ziziphus jujuba</name>
    <name type="common">Chinese jujube</name>
    <name type="synonym">Ziziphus sativa</name>
    <dbReference type="NCBI Taxonomy" id="326968"/>
    <lineage>
        <taxon>Eukaryota</taxon>
        <taxon>Viridiplantae</taxon>
        <taxon>Streptophyta</taxon>
        <taxon>Embryophyta</taxon>
        <taxon>Tracheophyta</taxon>
        <taxon>Spermatophyta</taxon>
        <taxon>Magnoliopsida</taxon>
        <taxon>eudicotyledons</taxon>
        <taxon>Gunneridae</taxon>
        <taxon>Pentapetalae</taxon>
        <taxon>rosids</taxon>
        <taxon>fabids</taxon>
        <taxon>Rosales</taxon>
        <taxon>Rhamnaceae</taxon>
        <taxon>Paliureae</taxon>
        <taxon>Ziziphus</taxon>
    </lineage>
</organism>
<dbReference type="Proteomes" id="UP001652623">
    <property type="component" value="Chromosome 11"/>
</dbReference>
<dbReference type="InterPro" id="IPR055414">
    <property type="entry name" value="LRR_R13L4/SHOC2-like"/>
</dbReference>
<dbReference type="PANTHER" id="PTHR23155:SF1193">
    <property type="entry name" value="DISEASE RESISTANCE PROTEIN RPP13-RELATED"/>
    <property type="match status" value="1"/>
</dbReference>
<dbReference type="Gene3D" id="1.10.8.430">
    <property type="entry name" value="Helical domain of apoptotic protease-activating factors"/>
    <property type="match status" value="1"/>
</dbReference>
<feature type="domain" description="NB-ARC" evidence="5">
    <location>
        <begin position="170"/>
        <end position="343"/>
    </location>
</feature>
<evidence type="ECO:0000259" key="8">
    <source>
        <dbReference type="Pfam" id="PF23598"/>
    </source>
</evidence>
<evidence type="ECO:0000256" key="1">
    <source>
        <dbReference type="ARBA" id="ARBA00022737"/>
    </source>
</evidence>
<feature type="compositionally biased region" description="Basic residues" evidence="4">
    <location>
        <begin position="140"/>
        <end position="150"/>
    </location>
</feature>
<dbReference type="InterPro" id="IPR041118">
    <property type="entry name" value="Rx_N"/>
</dbReference>
<dbReference type="RefSeq" id="XP_015892642.3">
    <property type="nucleotide sequence ID" value="XM_016037156.3"/>
</dbReference>
<dbReference type="InterPro" id="IPR002182">
    <property type="entry name" value="NB-ARC"/>
</dbReference>
<dbReference type="InParanoid" id="A0A6P4ACB0"/>
<dbReference type="Pfam" id="PF23559">
    <property type="entry name" value="WHD_DRP"/>
    <property type="match status" value="1"/>
</dbReference>
<feature type="domain" description="Disease resistance protein winged helix" evidence="7">
    <location>
        <begin position="426"/>
        <end position="496"/>
    </location>
</feature>
<evidence type="ECO:0000259" key="7">
    <source>
        <dbReference type="Pfam" id="PF23559"/>
    </source>
</evidence>
<dbReference type="InterPro" id="IPR027417">
    <property type="entry name" value="P-loop_NTPase"/>
</dbReference>
<reference evidence="10" key="1">
    <citation type="submission" date="2025-08" db="UniProtKB">
        <authorList>
            <consortium name="RefSeq"/>
        </authorList>
    </citation>
    <scope>IDENTIFICATION</scope>
    <source>
        <tissue evidence="10">Seedling</tissue>
    </source>
</reference>